<reference evidence="2" key="1">
    <citation type="submission" date="2020-03" db="EMBL/GenBank/DDBJ databases">
        <title>A transcriptome and proteome of the tick Rhipicephalus microplus shaped by the genetic composition of its hosts and developmental stage.</title>
        <authorList>
            <person name="Garcia G.R."/>
            <person name="Ribeiro J.M.C."/>
            <person name="Maruyama S.R."/>
            <person name="Gardinasse L.G."/>
            <person name="Nelson K."/>
            <person name="Ferreira B.R."/>
            <person name="Andrade T.G."/>
            <person name="Santos I.K.F.M."/>
        </authorList>
    </citation>
    <scope>NUCLEOTIDE SEQUENCE</scope>
    <source>
        <strain evidence="2">NSGR</strain>
        <tissue evidence="2">Salivary glands</tissue>
    </source>
</reference>
<proteinExistence type="predicted"/>
<accession>A0A6G5AIH7</accession>
<organism evidence="2">
    <name type="scientific">Rhipicephalus microplus</name>
    <name type="common">Cattle tick</name>
    <name type="synonym">Boophilus microplus</name>
    <dbReference type="NCBI Taxonomy" id="6941"/>
    <lineage>
        <taxon>Eukaryota</taxon>
        <taxon>Metazoa</taxon>
        <taxon>Ecdysozoa</taxon>
        <taxon>Arthropoda</taxon>
        <taxon>Chelicerata</taxon>
        <taxon>Arachnida</taxon>
        <taxon>Acari</taxon>
        <taxon>Parasitiformes</taxon>
        <taxon>Ixodida</taxon>
        <taxon>Ixodoidea</taxon>
        <taxon>Ixodidae</taxon>
        <taxon>Rhipicephalinae</taxon>
        <taxon>Rhipicephalus</taxon>
        <taxon>Boophilus</taxon>
    </lineage>
</organism>
<feature type="transmembrane region" description="Helical" evidence="1">
    <location>
        <begin position="12"/>
        <end position="32"/>
    </location>
</feature>
<keyword evidence="1" id="KW-0812">Transmembrane</keyword>
<dbReference type="AlphaFoldDB" id="A0A6G5AIH7"/>
<name>A0A6G5AIH7_RHIMP</name>
<evidence type="ECO:0000313" key="2">
    <source>
        <dbReference type="EMBL" id="NIE50103.1"/>
    </source>
</evidence>
<dbReference type="EMBL" id="GIKN01007830">
    <property type="protein sequence ID" value="NIE50103.1"/>
    <property type="molecule type" value="Transcribed_RNA"/>
</dbReference>
<sequence>MSPSFLCATKKSTYKIYSFCFTFCIFNDYILFVEQMRTYIRALLKRVVFSLCVHQLWHRCARVVSCFLCERLELFESLLHFVLLTLCGVILVVFVYVNSFRVAT</sequence>
<feature type="transmembrane region" description="Helical" evidence="1">
    <location>
        <begin position="78"/>
        <end position="97"/>
    </location>
</feature>
<keyword evidence="1" id="KW-0472">Membrane</keyword>
<protein>
    <submittedName>
        <fullName evidence="2">Uncharacterized protein</fullName>
    </submittedName>
</protein>
<keyword evidence="1" id="KW-1133">Transmembrane helix</keyword>
<evidence type="ECO:0000256" key="1">
    <source>
        <dbReference type="SAM" id="Phobius"/>
    </source>
</evidence>